<feature type="transmembrane region" description="Helical" evidence="2">
    <location>
        <begin position="119"/>
        <end position="140"/>
    </location>
</feature>
<reference evidence="4 5" key="1">
    <citation type="submission" date="2020-07" db="EMBL/GenBank/DDBJ databases">
        <authorList>
            <person name="Partida-Martinez L."/>
            <person name="Huntemann M."/>
            <person name="Clum A."/>
            <person name="Wang J."/>
            <person name="Palaniappan K."/>
            <person name="Ritter S."/>
            <person name="Chen I.-M."/>
            <person name="Stamatis D."/>
            <person name="Reddy T."/>
            <person name="O'Malley R."/>
            <person name="Daum C."/>
            <person name="Shapiro N."/>
            <person name="Ivanova N."/>
            <person name="Kyrpides N."/>
            <person name="Woyke T."/>
        </authorList>
    </citation>
    <scope>NUCLEOTIDE SEQUENCE [LARGE SCALE GENOMIC DNA]</scope>
    <source>
        <strain evidence="4 5">AT2.17</strain>
    </source>
</reference>
<organism evidence="4 5">
    <name type="scientific">Nocardioides cavernae</name>
    <dbReference type="NCBI Taxonomy" id="1921566"/>
    <lineage>
        <taxon>Bacteria</taxon>
        <taxon>Bacillati</taxon>
        <taxon>Actinomycetota</taxon>
        <taxon>Actinomycetes</taxon>
        <taxon>Propionibacteriales</taxon>
        <taxon>Nocardioidaceae</taxon>
        <taxon>Nocardioides</taxon>
    </lineage>
</organism>
<dbReference type="InterPro" id="IPR008979">
    <property type="entry name" value="Galactose-bd-like_sf"/>
</dbReference>
<evidence type="ECO:0000259" key="3">
    <source>
        <dbReference type="Pfam" id="PF25302"/>
    </source>
</evidence>
<proteinExistence type="predicted"/>
<dbReference type="InterPro" id="IPR057561">
    <property type="entry name" value="NADase_transloc"/>
</dbReference>
<feature type="domain" description="NAD glycohydrolase translocation F5/8 type C" evidence="3">
    <location>
        <begin position="209"/>
        <end position="336"/>
    </location>
</feature>
<comment type="caution">
    <text evidence="4">The sequence shown here is derived from an EMBL/GenBank/DDBJ whole genome shotgun (WGS) entry which is preliminary data.</text>
</comment>
<evidence type="ECO:0000313" key="5">
    <source>
        <dbReference type="Proteomes" id="UP000549911"/>
    </source>
</evidence>
<reference evidence="4 5" key="2">
    <citation type="submission" date="2020-08" db="EMBL/GenBank/DDBJ databases">
        <title>The Agave Microbiome: Exploring the role of microbial communities in plant adaptations to desert environments.</title>
        <authorList>
            <person name="Partida-Martinez L.P."/>
        </authorList>
    </citation>
    <scope>NUCLEOTIDE SEQUENCE [LARGE SCALE GENOMIC DNA]</scope>
    <source>
        <strain evidence="4 5">AT2.17</strain>
    </source>
</reference>
<dbReference type="Proteomes" id="UP000549911">
    <property type="component" value="Unassembled WGS sequence"/>
</dbReference>
<dbReference type="EMBL" id="JACCBW010000004">
    <property type="protein sequence ID" value="NYE38514.1"/>
    <property type="molecule type" value="Genomic_DNA"/>
</dbReference>
<feature type="compositionally biased region" description="Low complexity" evidence="1">
    <location>
        <begin position="154"/>
        <end position="168"/>
    </location>
</feature>
<accession>A0A7Y9H741</accession>
<sequence length="342" mass="35552">MDRCVACGAELGVGRFCLNCGHPVGTPAPEVVEHPPIAPPVQAADPTPVAPTSPPDLTDDAAAPEPAPAPGPEPGTDPEPDPEPEPETEARHEWDPREDLLPYESVDDVDETPIHGRAWVFWVVGALLLVGLVVVLLRVFDADDDVSATDPAGQSTSEQTAPAAAESPADAEGVATDAPTGVGRALQLAEGATFAVESTAPPTTDLDGNLVAYEASQMGDGDPTTAWRTEGAAEGQEIRVTLPQAAVVSRVGMVNGYAKQVAGVDWYPNNRRILSVTWTFDDGTSVEQTFAELPGMQRLDVTPVQTGTVVITIDAVTPPGAGDLGRDYTAVSEISISGRQAG</sequence>
<feature type="compositionally biased region" description="Basic and acidic residues" evidence="1">
    <location>
        <begin position="88"/>
        <end position="99"/>
    </location>
</feature>
<feature type="region of interest" description="Disordered" evidence="1">
    <location>
        <begin position="31"/>
        <end position="99"/>
    </location>
</feature>
<dbReference type="SUPFAM" id="SSF49785">
    <property type="entry name" value="Galactose-binding domain-like"/>
    <property type="match status" value="1"/>
</dbReference>
<keyword evidence="2" id="KW-0472">Membrane</keyword>
<evidence type="ECO:0000313" key="4">
    <source>
        <dbReference type="EMBL" id="NYE38514.1"/>
    </source>
</evidence>
<feature type="compositionally biased region" description="Pro residues" evidence="1">
    <location>
        <begin position="65"/>
        <end position="75"/>
    </location>
</feature>
<gene>
    <name evidence="4" type="ORF">F4692_003662</name>
</gene>
<feature type="compositionally biased region" description="Acidic residues" evidence="1">
    <location>
        <begin position="76"/>
        <end position="87"/>
    </location>
</feature>
<dbReference type="RefSeq" id="WP_179621118.1">
    <property type="nucleotide sequence ID" value="NZ_JACCBW010000004.1"/>
</dbReference>
<evidence type="ECO:0000256" key="2">
    <source>
        <dbReference type="SAM" id="Phobius"/>
    </source>
</evidence>
<dbReference type="Pfam" id="PF25302">
    <property type="entry name" value="NADase_transloc"/>
    <property type="match status" value="1"/>
</dbReference>
<keyword evidence="2" id="KW-0812">Transmembrane</keyword>
<keyword evidence="5" id="KW-1185">Reference proteome</keyword>
<name>A0A7Y9H741_9ACTN</name>
<protein>
    <recommendedName>
        <fullName evidence="3">NAD glycohydrolase translocation F5/8 type C domain-containing protein</fullName>
    </recommendedName>
</protein>
<dbReference type="NCBIfam" id="NF047619">
    <property type="entry name" value="NADase_discoid"/>
    <property type="match status" value="1"/>
</dbReference>
<feature type="region of interest" description="Disordered" evidence="1">
    <location>
        <begin position="146"/>
        <end position="177"/>
    </location>
</feature>
<keyword evidence="2" id="KW-1133">Transmembrane helix</keyword>
<evidence type="ECO:0000256" key="1">
    <source>
        <dbReference type="SAM" id="MobiDB-lite"/>
    </source>
</evidence>
<dbReference type="Gene3D" id="2.60.120.260">
    <property type="entry name" value="Galactose-binding domain-like"/>
    <property type="match status" value="1"/>
</dbReference>
<dbReference type="AlphaFoldDB" id="A0A7Y9H741"/>